<feature type="region of interest" description="Disordered" evidence="1">
    <location>
        <begin position="57"/>
        <end position="120"/>
    </location>
</feature>
<feature type="compositionally biased region" description="Polar residues" evidence="1">
    <location>
        <begin position="150"/>
        <end position="159"/>
    </location>
</feature>
<evidence type="ECO:0000313" key="3">
    <source>
        <dbReference type="Proteomes" id="UP001345963"/>
    </source>
</evidence>
<name>A0ABU7C874_9TELE</name>
<reference evidence="2 3" key="1">
    <citation type="submission" date="2021-07" db="EMBL/GenBank/DDBJ databases">
        <authorList>
            <person name="Palmer J.M."/>
        </authorList>
    </citation>
    <scope>NUCLEOTIDE SEQUENCE [LARGE SCALE GENOMIC DNA]</scope>
    <source>
        <strain evidence="2 3">AT_MEX2019</strain>
        <tissue evidence="2">Muscle</tissue>
    </source>
</reference>
<accession>A0ABU7C874</accession>
<feature type="compositionally biased region" description="Basic and acidic residues" evidence="1">
    <location>
        <begin position="172"/>
        <end position="193"/>
    </location>
</feature>
<protein>
    <submittedName>
        <fullName evidence="2">Uncharacterized protein</fullName>
    </submittedName>
</protein>
<dbReference type="EMBL" id="JAHUTI010081713">
    <property type="protein sequence ID" value="MED6258938.1"/>
    <property type="molecule type" value="Genomic_DNA"/>
</dbReference>
<evidence type="ECO:0000313" key="2">
    <source>
        <dbReference type="EMBL" id="MED6258938.1"/>
    </source>
</evidence>
<proteinExistence type="predicted"/>
<feature type="region of interest" description="Disordered" evidence="1">
    <location>
        <begin position="150"/>
        <end position="193"/>
    </location>
</feature>
<gene>
    <name evidence="2" type="ORF">ATANTOWER_014591</name>
</gene>
<comment type="caution">
    <text evidence="2">The sequence shown here is derived from an EMBL/GenBank/DDBJ whole genome shotgun (WGS) entry which is preliminary data.</text>
</comment>
<dbReference type="Proteomes" id="UP001345963">
    <property type="component" value="Unassembled WGS sequence"/>
</dbReference>
<sequence length="193" mass="20853">MAAMRRGSSHYLDVHAGRRLMRSRPFPGRGENPLRLGLLLEASEEKGRTKGRVVVDEEDSMDGTEITETTDSQYAETQIQPVETVEMETTEAPEEENCLSPLAQSPPAESSTGPSVPASGEIKSRERLCAFCYCGGRSLLGQGDLQVFSTTSQHETPISHNDEESSTSDGSDGDKTAQPKTAEDGTSGEKETK</sequence>
<feature type="compositionally biased region" description="Polar residues" evidence="1">
    <location>
        <begin position="66"/>
        <end position="80"/>
    </location>
</feature>
<evidence type="ECO:0000256" key="1">
    <source>
        <dbReference type="SAM" id="MobiDB-lite"/>
    </source>
</evidence>
<feature type="region of interest" description="Disordered" evidence="1">
    <location>
        <begin position="1"/>
        <end position="32"/>
    </location>
</feature>
<keyword evidence="3" id="KW-1185">Reference proteome</keyword>
<feature type="compositionally biased region" description="Acidic residues" evidence="1">
    <location>
        <begin position="85"/>
        <end position="97"/>
    </location>
</feature>
<organism evidence="2 3">
    <name type="scientific">Ataeniobius toweri</name>
    <dbReference type="NCBI Taxonomy" id="208326"/>
    <lineage>
        <taxon>Eukaryota</taxon>
        <taxon>Metazoa</taxon>
        <taxon>Chordata</taxon>
        <taxon>Craniata</taxon>
        <taxon>Vertebrata</taxon>
        <taxon>Euteleostomi</taxon>
        <taxon>Actinopterygii</taxon>
        <taxon>Neopterygii</taxon>
        <taxon>Teleostei</taxon>
        <taxon>Neoteleostei</taxon>
        <taxon>Acanthomorphata</taxon>
        <taxon>Ovalentaria</taxon>
        <taxon>Atherinomorphae</taxon>
        <taxon>Cyprinodontiformes</taxon>
        <taxon>Goodeidae</taxon>
        <taxon>Ataeniobius</taxon>
    </lineage>
</organism>